<dbReference type="SMART" id="SM00558">
    <property type="entry name" value="JmjC"/>
    <property type="match status" value="1"/>
</dbReference>
<protein>
    <submittedName>
        <fullName evidence="2">Lysine-specific demethylase 4A</fullName>
    </submittedName>
</protein>
<dbReference type="GO" id="GO:0010468">
    <property type="term" value="P:regulation of gene expression"/>
    <property type="evidence" value="ECO:0007669"/>
    <property type="project" value="TreeGrafter"/>
</dbReference>
<dbReference type="Proteomes" id="UP001219518">
    <property type="component" value="Unassembled WGS sequence"/>
</dbReference>
<feature type="domain" description="JmjC" evidence="1">
    <location>
        <begin position="249"/>
        <end position="421"/>
    </location>
</feature>
<name>A0AAE1H7U1_9NEOP</name>
<evidence type="ECO:0000313" key="3">
    <source>
        <dbReference type="Proteomes" id="UP001219518"/>
    </source>
</evidence>
<gene>
    <name evidence="2" type="ORF">KUF71_025612</name>
</gene>
<dbReference type="EMBL" id="JAHWGI010000523">
    <property type="protein sequence ID" value="KAK3916379.1"/>
    <property type="molecule type" value="Genomic_DNA"/>
</dbReference>
<dbReference type="Gene3D" id="2.60.120.650">
    <property type="entry name" value="Cupin"/>
    <property type="match status" value="1"/>
</dbReference>
<reference evidence="2" key="1">
    <citation type="submission" date="2021-07" db="EMBL/GenBank/DDBJ databases">
        <authorList>
            <person name="Catto M.A."/>
            <person name="Jacobson A."/>
            <person name="Kennedy G."/>
            <person name="Labadie P."/>
            <person name="Hunt B.G."/>
            <person name="Srinivasan R."/>
        </authorList>
    </citation>
    <scope>NUCLEOTIDE SEQUENCE</scope>
    <source>
        <strain evidence="2">PL_HMW_Pooled</strain>
        <tissue evidence="2">Head</tissue>
    </source>
</reference>
<proteinExistence type="predicted"/>
<reference evidence="2" key="2">
    <citation type="journal article" date="2023" name="BMC Genomics">
        <title>Pest status, molecular evolution, and epigenetic factors derived from the genome assembly of Frankliniella fusca, a thysanopteran phytovirus vector.</title>
        <authorList>
            <person name="Catto M.A."/>
            <person name="Labadie P.E."/>
            <person name="Jacobson A.L."/>
            <person name="Kennedy G.G."/>
            <person name="Srinivasan R."/>
            <person name="Hunt B.G."/>
        </authorList>
    </citation>
    <scope>NUCLEOTIDE SEQUENCE</scope>
    <source>
        <strain evidence="2">PL_HMW_Pooled</strain>
    </source>
</reference>
<dbReference type="InterPro" id="IPR003347">
    <property type="entry name" value="JmjC_dom"/>
</dbReference>
<keyword evidence="3" id="KW-1185">Reference proteome</keyword>
<dbReference type="GO" id="GO:0000785">
    <property type="term" value="C:chromatin"/>
    <property type="evidence" value="ECO:0007669"/>
    <property type="project" value="TreeGrafter"/>
</dbReference>
<dbReference type="PANTHER" id="PTHR10694:SF7">
    <property type="entry name" value="[HISTONE H3]-TRIMETHYL-L-LYSINE(9) DEMETHYLASE"/>
    <property type="match status" value="1"/>
</dbReference>
<dbReference type="SUPFAM" id="SSF51197">
    <property type="entry name" value="Clavaminate synthase-like"/>
    <property type="match status" value="1"/>
</dbReference>
<evidence type="ECO:0000259" key="1">
    <source>
        <dbReference type="PROSITE" id="PS51184"/>
    </source>
</evidence>
<dbReference type="Pfam" id="PF02373">
    <property type="entry name" value="JmjC"/>
    <property type="match status" value="1"/>
</dbReference>
<dbReference type="GO" id="GO:0005634">
    <property type="term" value="C:nucleus"/>
    <property type="evidence" value="ECO:0007669"/>
    <property type="project" value="TreeGrafter"/>
</dbReference>
<comment type="caution">
    <text evidence="2">The sequence shown here is derived from an EMBL/GenBank/DDBJ whole genome shotgun (WGS) entry which is preliminary data.</text>
</comment>
<organism evidence="2 3">
    <name type="scientific">Frankliniella fusca</name>
    <dbReference type="NCBI Taxonomy" id="407009"/>
    <lineage>
        <taxon>Eukaryota</taxon>
        <taxon>Metazoa</taxon>
        <taxon>Ecdysozoa</taxon>
        <taxon>Arthropoda</taxon>
        <taxon>Hexapoda</taxon>
        <taxon>Insecta</taxon>
        <taxon>Pterygota</taxon>
        <taxon>Neoptera</taxon>
        <taxon>Paraneoptera</taxon>
        <taxon>Thysanoptera</taxon>
        <taxon>Terebrantia</taxon>
        <taxon>Thripoidea</taxon>
        <taxon>Thripidae</taxon>
        <taxon>Frankliniella</taxon>
    </lineage>
</organism>
<accession>A0AAE1H7U1</accession>
<sequence>MSEGVKHPSSVEHGTTVFTVCDEDLCKFILLIDSIEKEGYSSDQNIYKLRLDQTSRSEGTKPKELVALLSPYIKEHCVLQELRKYKLCKDSYGYKRISPGECHLVNNFAKLISDTLTTSQSPSSVVEHFFKMLESFSVEVTPERCHAALIYNKEELVENAAQLRDDYQKLISSLQEGQSSSVEEEKPIFEKCMCVDCFSFSDEETGSESESEVSTTNIHEEKKREKKSISDKTCLQAMKNYPRYATGIQLDKEKDEVAMISKCFSMSAIKSVLNLLPHNYHGLQIPYFYVGEEHSVFAAHIEDAALYSANYLHLGHPKVWITISPEFCDKLRSSIQFLQMELAHTSCVNSLSHKFFFFTIKFLNNNSIPFHITVQYEGEMVVLRPNTVHYGFNCGPNIAEAVNFGTISWIPEGVKAQKWRCRCFEDALIHLDMTCLAAAFYPNLLDSLYESSIDHIHKKGTEIVESSVNDVQKEDSKIVAQDCLAVDTEDVHEKDKLKRKRPLKTYKCPHLGCSISYRYNKCKLLNHVRTEHSNDLEDLKQIEQSYPSKSRSASNGL</sequence>
<dbReference type="AlphaFoldDB" id="A0AAE1H7U1"/>
<dbReference type="GO" id="GO:0051864">
    <property type="term" value="F:histone H3K36 demethylase activity"/>
    <property type="evidence" value="ECO:0007669"/>
    <property type="project" value="TreeGrafter"/>
</dbReference>
<dbReference type="GO" id="GO:0032454">
    <property type="term" value="F:histone H3K9 demethylase activity"/>
    <property type="evidence" value="ECO:0007669"/>
    <property type="project" value="TreeGrafter"/>
</dbReference>
<evidence type="ECO:0000313" key="2">
    <source>
        <dbReference type="EMBL" id="KAK3916379.1"/>
    </source>
</evidence>
<feature type="non-terminal residue" evidence="2">
    <location>
        <position position="1"/>
    </location>
</feature>
<dbReference type="PANTHER" id="PTHR10694">
    <property type="entry name" value="LYSINE-SPECIFIC DEMETHYLASE"/>
    <property type="match status" value="1"/>
</dbReference>
<dbReference type="PROSITE" id="PS51184">
    <property type="entry name" value="JMJC"/>
    <property type="match status" value="1"/>
</dbReference>